<accession>A0A0D0T9R8</accession>
<dbReference type="HOGENOM" id="CLU_3050250_0_0_1"/>
<sequence>MSPGNIWKRSRRSSPGSLTGTCGLLVVSVPFRSRADLPSLGGLGCLMLLKPKTI</sequence>
<dbReference type="EMBL" id="KN847897">
    <property type="protein sequence ID" value="KIR42777.1"/>
    <property type="molecule type" value="Genomic_DNA"/>
</dbReference>
<dbReference type="AlphaFoldDB" id="A0A0D0T9R8"/>
<evidence type="ECO:0000313" key="2">
    <source>
        <dbReference type="Proteomes" id="UP000053392"/>
    </source>
</evidence>
<organism evidence="1 2">
    <name type="scientific">Cryptococcus deuterogattii Ram5</name>
    <dbReference type="NCBI Taxonomy" id="1296110"/>
    <lineage>
        <taxon>Eukaryota</taxon>
        <taxon>Fungi</taxon>
        <taxon>Dikarya</taxon>
        <taxon>Basidiomycota</taxon>
        <taxon>Agaricomycotina</taxon>
        <taxon>Tremellomycetes</taxon>
        <taxon>Tremellales</taxon>
        <taxon>Cryptococcaceae</taxon>
        <taxon>Cryptococcus</taxon>
        <taxon>Cryptococcus gattii species complex</taxon>
    </lineage>
</organism>
<name>A0A0D0T9R8_9TREE</name>
<keyword evidence="2" id="KW-1185">Reference proteome</keyword>
<evidence type="ECO:0000313" key="1">
    <source>
        <dbReference type="EMBL" id="KIR42777.1"/>
    </source>
</evidence>
<reference evidence="1 2" key="1">
    <citation type="submission" date="2015-01" db="EMBL/GenBank/DDBJ databases">
        <title>The Genome Sequence of Cryptococcus gattii Ram5.</title>
        <authorList>
            <consortium name="The Broad Institute Genomics Platform"/>
            <person name="Cuomo C."/>
            <person name="Litvintseva A."/>
            <person name="Chen Y."/>
            <person name="Heitman J."/>
            <person name="Sun S."/>
            <person name="Springer D."/>
            <person name="Dromer F."/>
            <person name="Young S."/>
            <person name="Zeng Q."/>
            <person name="Gargeya S."/>
            <person name="Abouelleil A."/>
            <person name="Alvarado L."/>
            <person name="Chapman S.B."/>
            <person name="Gainer-Dewar J."/>
            <person name="Goldberg J."/>
            <person name="Griggs A."/>
            <person name="Gujja S."/>
            <person name="Hansen M."/>
            <person name="Howarth C."/>
            <person name="Imamovic A."/>
            <person name="Larimer J."/>
            <person name="Murphy C."/>
            <person name="Naylor J."/>
            <person name="Pearson M."/>
            <person name="Priest M."/>
            <person name="Roberts A."/>
            <person name="Saif S."/>
            <person name="Shea T."/>
            <person name="Sykes S."/>
            <person name="Wortman J."/>
            <person name="Nusbaum C."/>
            <person name="Birren B."/>
        </authorList>
    </citation>
    <scope>NUCLEOTIDE SEQUENCE [LARGE SCALE GENOMIC DNA]</scope>
    <source>
        <strain evidence="1 2">Ram5</strain>
    </source>
</reference>
<keyword evidence="1" id="KW-0575">Peroxidase</keyword>
<gene>
    <name evidence="1" type="ORF">I313_00980</name>
</gene>
<protein>
    <submittedName>
        <fullName evidence="1">Cytochrome c peroxidase, mitochondrial</fullName>
    </submittedName>
</protein>
<dbReference type="Proteomes" id="UP000053392">
    <property type="component" value="Unassembled WGS sequence"/>
</dbReference>
<dbReference type="GO" id="GO:0004601">
    <property type="term" value="F:peroxidase activity"/>
    <property type="evidence" value="ECO:0007669"/>
    <property type="project" value="UniProtKB-KW"/>
</dbReference>
<proteinExistence type="predicted"/>
<keyword evidence="1" id="KW-0560">Oxidoreductase</keyword>